<dbReference type="InterPro" id="IPR007842">
    <property type="entry name" value="HEPN_dom"/>
</dbReference>
<dbReference type="PROSITE" id="PS50910">
    <property type="entry name" value="HEPN"/>
    <property type="match status" value="1"/>
</dbReference>
<name>A0A6J4JZR4_9BACT</name>
<sequence length="76" mass="8730">MEPDGLNQDAIVSYWLESSDSDFATMQHLFTAKDYSWSLFLGHLVIEKLLKALFVKNLNKQAPFTHDLLRLASKCQ</sequence>
<dbReference type="SUPFAM" id="SSF81593">
    <property type="entry name" value="Nucleotidyltransferase substrate binding subunit/domain"/>
    <property type="match status" value="1"/>
</dbReference>
<accession>A0A6J4JZR4</accession>
<feature type="domain" description="HEPN" evidence="1">
    <location>
        <begin position="16"/>
        <end position="76"/>
    </location>
</feature>
<dbReference type="Gene3D" id="1.20.120.330">
    <property type="entry name" value="Nucleotidyltransferases domain 2"/>
    <property type="match status" value="1"/>
</dbReference>
<gene>
    <name evidence="2" type="ORF">AVDCRST_MAG95-4066</name>
</gene>
<dbReference type="AlphaFoldDB" id="A0A6J4JZR4"/>
<reference evidence="2" key="1">
    <citation type="submission" date="2020-02" db="EMBL/GenBank/DDBJ databases">
        <authorList>
            <person name="Meier V. D."/>
        </authorList>
    </citation>
    <scope>NUCLEOTIDE SEQUENCE</scope>
    <source>
        <strain evidence="2">AVDCRST_MAG95</strain>
    </source>
</reference>
<evidence type="ECO:0000259" key="1">
    <source>
        <dbReference type="PROSITE" id="PS50910"/>
    </source>
</evidence>
<dbReference type="Pfam" id="PF05168">
    <property type="entry name" value="HEPN"/>
    <property type="match status" value="1"/>
</dbReference>
<dbReference type="EMBL" id="CADCTJ010001281">
    <property type="protein sequence ID" value="CAA9292043.1"/>
    <property type="molecule type" value="Genomic_DNA"/>
</dbReference>
<proteinExistence type="predicted"/>
<evidence type="ECO:0000313" key="2">
    <source>
        <dbReference type="EMBL" id="CAA9292043.1"/>
    </source>
</evidence>
<feature type="non-terminal residue" evidence="2">
    <location>
        <position position="76"/>
    </location>
</feature>
<organism evidence="2">
    <name type="scientific">uncultured Adhaeribacter sp</name>
    <dbReference type="NCBI Taxonomy" id="448109"/>
    <lineage>
        <taxon>Bacteria</taxon>
        <taxon>Pseudomonadati</taxon>
        <taxon>Bacteroidota</taxon>
        <taxon>Cytophagia</taxon>
        <taxon>Cytophagales</taxon>
        <taxon>Hymenobacteraceae</taxon>
        <taxon>Adhaeribacter</taxon>
        <taxon>environmental samples</taxon>
    </lineage>
</organism>
<protein>
    <recommendedName>
        <fullName evidence="1">HEPN domain-containing protein</fullName>
    </recommendedName>
</protein>